<dbReference type="GO" id="GO:0030170">
    <property type="term" value="F:pyridoxal phosphate binding"/>
    <property type="evidence" value="ECO:0007669"/>
    <property type="project" value="InterPro"/>
</dbReference>
<keyword evidence="3 7" id="KW-0032">Aminotransferase</keyword>
<dbReference type="Pfam" id="PF00155">
    <property type="entry name" value="Aminotran_1_2"/>
    <property type="match status" value="1"/>
</dbReference>
<feature type="domain" description="Aminotransferase class I/classII large" evidence="8">
    <location>
        <begin position="31"/>
        <end position="372"/>
    </location>
</feature>
<dbReference type="InterPro" id="IPR050596">
    <property type="entry name" value="AspAT/PAT-like"/>
</dbReference>
<dbReference type="CDD" id="cd00609">
    <property type="entry name" value="AAT_like"/>
    <property type="match status" value="1"/>
</dbReference>
<dbReference type="InterPro" id="IPR004839">
    <property type="entry name" value="Aminotransferase_I/II_large"/>
</dbReference>
<organism evidence="9 10">
    <name type="scientific">Amaricoccus macauensis</name>
    <dbReference type="NCBI Taxonomy" id="57001"/>
    <lineage>
        <taxon>Bacteria</taxon>
        <taxon>Pseudomonadati</taxon>
        <taxon>Pseudomonadota</taxon>
        <taxon>Alphaproteobacteria</taxon>
        <taxon>Rhodobacterales</taxon>
        <taxon>Paracoccaceae</taxon>
        <taxon>Amaricoccus</taxon>
    </lineage>
</organism>
<proteinExistence type="inferred from homology"/>
<evidence type="ECO:0000256" key="1">
    <source>
        <dbReference type="ARBA" id="ARBA00001933"/>
    </source>
</evidence>
<keyword evidence="5" id="KW-0663">Pyridoxal phosphate</keyword>
<comment type="caution">
    <text evidence="9">The sequence shown here is derived from an EMBL/GenBank/DDBJ whole genome shotgun (WGS) entry which is preliminary data.</text>
</comment>
<keyword evidence="4 7" id="KW-0808">Transferase</keyword>
<reference evidence="9 10" key="1">
    <citation type="submission" date="2020-08" db="EMBL/GenBank/DDBJ databases">
        <title>Genomic Encyclopedia of Type Strains, Phase IV (KMG-IV): sequencing the most valuable type-strain genomes for metagenomic binning, comparative biology and taxonomic classification.</title>
        <authorList>
            <person name="Goeker M."/>
        </authorList>
    </citation>
    <scope>NUCLEOTIDE SEQUENCE [LARGE SCALE GENOMIC DNA]</scope>
    <source>
        <strain evidence="9 10">DSM 101730</strain>
    </source>
</reference>
<comment type="cofactor">
    <cofactor evidence="1 7">
        <name>pyridoxal 5'-phosphate</name>
        <dbReference type="ChEBI" id="CHEBI:597326"/>
    </cofactor>
</comment>
<gene>
    <name evidence="9" type="ORF">HNP73_003961</name>
</gene>
<evidence type="ECO:0000256" key="3">
    <source>
        <dbReference type="ARBA" id="ARBA00022576"/>
    </source>
</evidence>
<dbReference type="EMBL" id="JACHFM010000005">
    <property type="protein sequence ID" value="MBB5224000.1"/>
    <property type="molecule type" value="Genomic_DNA"/>
</dbReference>
<comment type="similarity">
    <text evidence="2 7">Belongs to the class-I pyridoxal-phosphate-dependent aminotransferase family.</text>
</comment>
<dbReference type="AlphaFoldDB" id="A0A840STB4"/>
<evidence type="ECO:0000256" key="2">
    <source>
        <dbReference type="ARBA" id="ARBA00007441"/>
    </source>
</evidence>
<evidence type="ECO:0000313" key="9">
    <source>
        <dbReference type="EMBL" id="MBB5224000.1"/>
    </source>
</evidence>
<name>A0A840STB4_9RHOB</name>
<dbReference type="EC" id="2.6.1.-" evidence="7"/>
<evidence type="ECO:0000256" key="6">
    <source>
        <dbReference type="ARBA" id="ARBA00049185"/>
    </source>
</evidence>
<dbReference type="PROSITE" id="PS00105">
    <property type="entry name" value="AA_TRANSFER_CLASS_1"/>
    <property type="match status" value="1"/>
</dbReference>
<dbReference type="InterPro" id="IPR015421">
    <property type="entry name" value="PyrdxlP-dep_Trfase_major"/>
</dbReference>
<dbReference type="PANTHER" id="PTHR46383:SF2">
    <property type="entry name" value="AMINOTRANSFERASE"/>
    <property type="match status" value="1"/>
</dbReference>
<evidence type="ECO:0000256" key="4">
    <source>
        <dbReference type="ARBA" id="ARBA00022679"/>
    </source>
</evidence>
<dbReference type="InterPro" id="IPR004838">
    <property type="entry name" value="NHTrfase_class1_PyrdxlP-BS"/>
</dbReference>
<evidence type="ECO:0000256" key="5">
    <source>
        <dbReference type="ARBA" id="ARBA00022898"/>
    </source>
</evidence>
<dbReference type="RefSeq" id="WP_184154065.1">
    <property type="nucleotide sequence ID" value="NZ_JACHFM010000005.1"/>
</dbReference>
<accession>A0A840STB4</accession>
<dbReference type="InterPro" id="IPR015424">
    <property type="entry name" value="PyrdxlP-dep_Trfase"/>
</dbReference>
<dbReference type="GO" id="GO:0006520">
    <property type="term" value="P:amino acid metabolic process"/>
    <property type="evidence" value="ECO:0007669"/>
    <property type="project" value="InterPro"/>
</dbReference>
<keyword evidence="10" id="KW-1185">Reference proteome</keyword>
<dbReference type="PANTHER" id="PTHR46383">
    <property type="entry name" value="ASPARTATE AMINOTRANSFERASE"/>
    <property type="match status" value="1"/>
</dbReference>
<dbReference type="Gene3D" id="3.40.640.10">
    <property type="entry name" value="Type I PLP-dependent aspartate aminotransferase-like (Major domain)"/>
    <property type="match status" value="1"/>
</dbReference>
<dbReference type="SUPFAM" id="SSF53383">
    <property type="entry name" value="PLP-dependent transferases"/>
    <property type="match status" value="1"/>
</dbReference>
<sequence length="389" mass="42029">MRSSRRGEVDPFIVMDVMEAARAEEAAGRSVIHMEVGQPGTPAPRRAREALAEAMNAGPLGYTVALGLPALRARIAKLYGEWYNVDLDPNRVVVTAGSSAAFILTFTALFDRGDRVAIGDPGYPSYRNILRALDLEPVGIPAGPESRYQPRPEDLTPDLAGALVASPANPTGTMLGTTELAALIERAADLGLGFISDEIYHGIQYGSRAVTALEISDDVYVINSFSKYFSMTGWRIGWMVVPESHVRRVERLVQNMFICAPHASQVAALAALDASEELDANLTVYAENRRLLLEGLPKAGFTKIAPPDGAFYIYADVSDMTEDSRELCTRILQEAGVAVTPGLDFDPARGAQTLRFSYARSTADMAEALRRLEAWAGASPAHAGLLKSR</sequence>
<evidence type="ECO:0000259" key="8">
    <source>
        <dbReference type="Pfam" id="PF00155"/>
    </source>
</evidence>
<evidence type="ECO:0000313" key="10">
    <source>
        <dbReference type="Proteomes" id="UP000549457"/>
    </source>
</evidence>
<comment type="catalytic activity">
    <reaction evidence="6">
        <text>L-aspartate + 2-oxoglutarate = oxaloacetate + L-glutamate</text>
        <dbReference type="Rhea" id="RHEA:21824"/>
        <dbReference type="ChEBI" id="CHEBI:16452"/>
        <dbReference type="ChEBI" id="CHEBI:16810"/>
        <dbReference type="ChEBI" id="CHEBI:29985"/>
        <dbReference type="ChEBI" id="CHEBI:29991"/>
        <dbReference type="EC" id="2.6.1.1"/>
    </reaction>
</comment>
<dbReference type="GO" id="GO:0004069">
    <property type="term" value="F:L-aspartate:2-oxoglutarate aminotransferase activity"/>
    <property type="evidence" value="ECO:0007669"/>
    <property type="project" value="UniProtKB-EC"/>
</dbReference>
<evidence type="ECO:0000256" key="7">
    <source>
        <dbReference type="RuleBase" id="RU000481"/>
    </source>
</evidence>
<protein>
    <recommendedName>
        <fullName evidence="7">Aminotransferase</fullName>
        <ecNumber evidence="7">2.6.1.-</ecNumber>
    </recommendedName>
</protein>
<dbReference type="Proteomes" id="UP000549457">
    <property type="component" value="Unassembled WGS sequence"/>
</dbReference>